<gene>
    <name evidence="3" type="ORF">OV287_52500</name>
</gene>
<feature type="transmembrane region" description="Helical" evidence="1">
    <location>
        <begin position="208"/>
        <end position="227"/>
    </location>
</feature>
<keyword evidence="4" id="KW-1185">Reference proteome</keyword>
<keyword evidence="1" id="KW-0472">Membrane</keyword>
<feature type="domain" description="DUF3592" evidence="2">
    <location>
        <begin position="42"/>
        <end position="125"/>
    </location>
</feature>
<name>A0ABT4APK3_9BACT</name>
<keyword evidence="1" id="KW-1133">Transmembrane helix</keyword>
<proteinExistence type="predicted"/>
<comment type="caution">
    <text evidence="3">The sequence shown here is derived from an EMBL/GenBank/DDBJ whole genome shotgun (WGS) entry which is preliminary data.</text>
</comment>
<evidence type="ECO:0000259" key="2">
    <source>
        <dbReference type="Pfam" id="PF12158"/>
    </source>
</evidence>
<feature type="transmembrane region" description="Helical" evidence="1">
    <location>
        <begin position="7"/>
        <end position="30"/>
    </location>
</feature>
<evidence type="ECO:0000313" key="4">
    <source>
        <dbReference type="Proteomes" id="UP001207654"/>
    </source>
</evidence>
<dbReference type="Proteomes" id="UP001207654">
    <property type="component" value="Unassembled WGS sequence"/>
</dbReference>
<keyword evidence="1" id="KW-0812">Transmembrane</keyword>
<accession>A0ABT4APK3</accession>
<organism evidence="3 4">
    <name type="scientific">Archangium lansingense</name>
    <dbReference type="NCBI Taxonomy" id="2995310"/>
    <lineage>
        <taxon>Bacteria</taxon>
        <taxon>Pseudomonadati</taxon>
        <taxon>Myxococcota</taxon>
        <taxon>Myxococcia</taxon>
        <taxon>Myxococcales</taxon>
        <taxon>Cystobacterineae</taxon>
        <taxon>Archangiaceae</taxon>
        <taxon>Archangium</taxon>
    </lineage>
</organism>
<sequence length="335" mass="36920">MGALNAVLVLFLLAWSALTLVFDGVILYGITRQTLARSYPHVPGTITHSQVVKNSDSDGTTYRFEVRYSYEVNGQRYEGTRYRYSAWGSSSSSPSAEAARHFTVGATVPVFHHPEAPGDAVLLTGVQGMDLFLLLFMNPFNLVMLAGWYGAVYSLRKKDEGVGAFMRDGRVHVRLDGMSAGAAGVLAFGGASFLSIFVVAFATGANPSMVTAVLTWVAVIAAGVYFARRQRVKLDSGAYDLIVDEPNRRLSLPVGPDRVDRLDVPWGQVKSFLVESRTKKDGDGDPVTVWCPTVVLTVSQGEYRNEALVEWNDEDKATFLVKWLEERLTPLRKRR</sequence>
<dbReference type="InterPro" id="IPR021994">
    <property type="entry name" value="DUF3592"/>
</dbReference>
<reference evidence="3 4" key="1">
    <citation type="submission" date="2022-11" db="EMBL/GenBank/DDBJ databases">
        <title>Minimal conservation of predation-associated metabolite biosynthetic gene clusters underscores biosynthetic potential of Myxococcota including descriptions for ten novel species: Archangium lansinium sp. nov., Myxococcus landrumus sp. nov., Nannocystis bai.</title>
        <authorList>
            <person name="Ahearne A."/>
            <person name="Stevens C."/>
            <person name="Phillips K."/>
        </authorList>
    </citation>
    <scope>NUCLEOTIDE SEQUENCE [LARGE SCALE GENOMIC DNA]</scope>
    <source>
        <strain evidence="3 4">MIWBW</strain>
    </source>
</reference>
<dbReference type="Pfam" id="PF12158">
    <property type="entry name" value="DUF3592"/>
    <property type="match status" value="1"/>
</dbReference>
<dbReference type="EMBL" id="JAPNKA010000001">
    <property type="protein sequence ID" value="MCY1083089.1"/>
    <property type="molecule type" value="Genomic_DNA"/>
</dbReference>
<dbReference type="RefSeq" id="WP_267541634.1">
    <property type="nucleotide sequence ID" value="NZ_JAPNKA010000001.1"/>
</dbReference>
<protein>
    <submittedName>
        <fullName evidence="3">DUF3592 domain-containing protein</fullName>
    </submittedName>
</protein>
<evidence type="ECO:0000256" key="1">
    <source>
        <dbReference type="SAM" id="Phobius"/>
    </source>
</evidence>
<feature type="transmembrane region" description="Helical" evidence="1">
    <location>
        <begin position="175"/>
        <end position="202"/>
    </location>
</feature>
<evidence type="ECO:0000313" key="3">
    <source>
        <dbReference type="EMBL" id="MCY1083089.1"/>
    </source>
</evidence>
<feature type="transmembrane region" description="Helical" evidence="1">
    <location>
        <begin position="131"/>
        <end position="155"/>
    </location>
</feature>